<dbReference type="SUPFAM" id="SSF48239">
    <property type="entry name" value="Terpenoid cyclases/Protein prenyltransferases"/>
    <property type="match status" value="1"/>
</dbReference>
<evidence type="ECO:0000259" key="3">
    <source>
        <dbReference type="SMART" id="SM01360"/>
    </source>
</evidence>
<keyword evidence="5" id="KW-1185">Reference proteome</keyword>
<dbReference type="GO" id="GO:0004866">
    <property type="term" value="F:endopeptidase inhibitor activity"/>
    <property type="evidence" value="ECO:0007669"/>
    <property type="project" value="InterPro"/>
</dbReference>
<comment type="caution">
    <text evidence="4">The sequence shown here is derived from an EMBL/GenBank/DDBJ whole genome shotgun (WGS) entry which is preliminary data.</text>
</comment>
<sequence>MTPSLRPFLLLGALLAFTCNLFAANRDDLWLKVSEARAQRLPQTAIESLEPIIEGALAEGAHAEAIKAITLKIALETQIQGEQPAEAILRLQRQLDETPAALQPVFQTLLAHSYWSYFQQNRWRFLQRTQTAEAPSNDFQTWDLARILREIDRHFTAALANESFLKSVPIESYDILLEPGTAPDTYRPTLYDFLAYEALSFYQSGEQAALEAEDTFEISAHSPIFDGTRAFLDWTPAADTDYSPELKAIRFYQDLLRFHRDDADPSAYYDADLARLIYGHNVAVGEDKGERYAAALERFIEKTAAHEISARARAALATYHQSQNELVTAYQIASRGLASFPGSAGAAECHNLIQQVEQKSANIQTEYIWNAPWPTIDVTYRNVDKVYFRAIKLEFEEELRSHPDLRDFQESVFERTPIHSWEADLPATSDYQTRTEKLPAPQTLEPGYYHIFASYDPTFRQYENVVSRATVWVSELALVLRTQELDTPLSGFVLNAISGEPIAGATVQLWHQNRNRNFRKGRSLTTDADGRFAVSKNASRDRTLILAEHQGQKTASKQSFWLHHSDRESYPEQRTIFFTDRALYRPGQTVNYKGISVFNHPSEGRYKTLKNSRLQIAFKNANRQVIADREHKTNDYGSFSGSFTAPEEGLLGNMSIEVTFGPWGSTHFNVEEYKRPKFQVELDAPANAPKLEETVSLKGRATAYTGAAIGGASVKWRVERGVRAPSWCWWWTPPATKAIAHGSVTTEADGSFSIHFPATPDKSVPRQNEPTFVYTVYADVTDTNGETRSASTETRAGYTALQAELSTTEWQSIDTPVEISISTQSLDGKPQAAKVQLKVYRLQQPESVIREQLADHRYRPWRIQATEPEFDPSNPDTWEIGKTVSRKQIRIDESGNETYSVKLPAGPYRVELESKDRFGNKISARHTFTVQDPQAAALATKVPNFLGAPTFTLEPGESLDALWGSGYEKGRAFIEIEQSGKTLQSFWTDGEETQERIQFPITESHRGGLTLRTTFVRENRAYFESKRIDVPWSNKQLQVKWERFRSKLDPGQAETWTATITGPDAHVAAAEMVAGLYDASLDQYKPHNWPQQIGSFRQEYSRIHSQFGNTQNHFDSFAGYWRPDILPVDWSYRRLPFEINYRRQMRSFGGGGGEDVFELSPFSIAESADEGYQAASTLAGTRLNSPMRPAPMDTVMGDAAMKMELSQEPSPAPPPAPDLSQVSARTNLNETAFFYPHLLSDEDGVVKIQFTMPEALTEWRFFGFAHDNELRSGFLSDTAVTAKDLMVEPNPPRFLREGDEVEFTVKVSNQSDSEQSGQVRLSFTDAATLEPADSSLANQETDRSFTIPAKESRSFSWRIKVPDGARVLTYKAVGASASLSDGEEGYLPVLSRRILVTESLPLPIRGQGSKDFTFEKLLASGDSDTLQHQNLTVQMVSQPAWYAVMALPYLMEFPHECSEQLFNRFYANSLASHIATSDPKIRRIFDLWKNTPALDSPLEKNQELKSVLIEETPWLRQAQNESQARRNVGLLFDENRLQNESSRALQKLAERQLSDGRWSWFPGGYASDYITLYIATGFGRLRHLGAEIDSEPAIRALDALDRWMQRRYEDIQDGPSPENYVPDHLISLYLYGRSFFLSEKPIPASHRDALDFFLLQADKHWTQVSSRQSEAHLALALQRFGHRDTPTAILRSLKERSVSDEELGMFWRDTENRSWWWYHAPIETQALMIEAFAEVAEDEQAVEDLKVWLLKQKQTQNWKTTKATADAVYGLLLRGKNLLASDALVAVSLGGQTIEPENVEAGTGFYQKAFVRQEIQAEMGEITLTKTDDGVSWGSVHWQYLEDMSKVTPHEATPLTLKKSLFVKENSSAGPVLKPIEGPLSVGDELVVRLELRSDRDMEYLHLKDQRGSGTEPVNVLSQYRYQDRLGYYESTRDTASHFFIQYLPKGTYVFEYSTRVQLKGSYQSGIAEIQCMYAPEFNSHSASTVIEVE</sequence>
<dbReference type="SMART" id="SM01360">
    <property type="entry name" value="A2M"/>
    <property type="match status" value="1"/>
</dbReference>
<dbReference type="InterPro" id="IPR013783">
    <property type="entry name" value="Ig-like_fold"/>
</dbReference>
<keyword evidence="2" id="KW-0732">Signal</keyword>
<dbReference type="InterPro" id="IPR051802">
    <property type="entry name" value="YfhM-like"/>
</dbReference>
<proteinExistence type="inferred from homology"/>
<dbReference type="PANTHER" id="PTHR40094:SF1">
    <property type="entry name" value="UBIQUITIN DOMAIN-CONTAINING PROTEIN"/>
    <property type="match status" value="1"/>
</dbReference>
<organism evidence="4 5">
    <name type="scientific">Pelagicoccus enzymogenes</name>
    <dbReference type="NCBI Taxonomy" id="2773457"/>
    <lineage>
        <taxon>Bacteria</taxon>
        <taxon>Pseudomonadati</taxon>
        <taxon>Verrucomicrobiota</taxon>
        <taxon>Opitutia</taxon>
        <taxon>Puniceicoccales</taxon>
        <taxon>Pelagicoccaceae</taxon>
        <taxon>Pelagicoccus</taxon>
    </lineage>
</organism>
<dbReference type="Proteomes" id="UP000622317">
    <property type="component" value="Unassembled WGS sequence"/>
</dbReference>
<dbReference type="Gene3D" id="2.60.40.10">
    <property type="entry name" value="Immunoglobulins"/>
    <property type="match status" value="1"/>
</dbReference>
<dbReference type="Gene3D" id="2.60.40.1930">
    <property type="match status" value="1"/>
</dbReference>
<comment type="similarity">
    <text evidence="1">Belongs to the protease inhibitor I39 (alpha-2-macroglobulin) family. Bacterial alpha-2-macroglobulin subfamily.</text>
</comment>
<evidence type="ECO:0000256" key="2">
    <source>
        <dbReference type="SAM" id="SignalP"/>
    </source>
</evidence>
<gene>
    <name evidence="4" type="ORF">IEN85_05635</name>
</gene>
<evidence type="ECO:0000313" key="4">
    <source>
        <dbReference type="EMBL" id="MBD5778966.1"/>
    </source>
</evidence>
<dbReference type="InterPro" id="IPR002890">
    <property type="entry name" value="MG2"/>
</dbReference>
<dbReference type="Pfam" id="PF01835">
    <property type="entry name" value="MG2"/>
    <property type="match status" value="1"/>
</dbReference>
<evidence type="ECO:0000256" key="1">
    <source>
        <dbReference type="ARBA" id="ARBA00010556"/>
    </source>
</evidence>
<dbReference type="Pfam" id="PF17973">
    <property type="entry name" value="bMG10"/>
    <property type="match status" value="1"/>
</dbReference>
<dbReference type="Gene3D" id="2.60.40.1120">
    <property type="entry name" value="Carboxypeptidase-like, regulatory domain"/>
    <property type="match status" value="1"/>
</dbReference>
<dbReference type="Pfam" id="PF00207">
    <property type="entry name" value="A2M"/>
    <property type="match status" value="1"/>
</dbReference>
<dbReference type="InterPro" id="IPR008930">
    <property type="entry name" value="Terpenoid_cyclase/PrenylTrfase"/>
</dbReference>
<dbReference type="InterPro" id="IPR041246">
    <property type="entry name" value="Bact_MG10"/>
</dbReference>
<dbReference type="Gene3D" id="1.50.10.20">
    <property type="match status" value="1"/>
</dbReference>
<evidence type="ECO:0000313" key="5">
    <source>
        <dbReference type="Proteomes" id="UP000622317"/>
    </source>
</evidence>
<feature type="chain" id="PRO_5036920298" description="Alpha-2-macroglobulin domain-containing protein" evidence="2">
    <location>
        <begin position="24"/>
        <end position="1990"/>
    </location>
</feature>
<feature type="domain" description="Alpha-2-macroglobulin" evidence="3">
    <location>
        <begin position="1231"/>
        <end position="1321"/>
    </location>
</feature>
<feature type="signal peptide" evidence="2">
    <location>
        <begin position="1"/>
        <end position="23"/>
    </location>
</feature>
<protein>
    <recommendedName>
        <fullName evidence="3">Alpha-2-macroglobulin domain-containing protein</fullName>
    </recommendedName>
</protein>
<dbReference type="Pfam" id="PF13620">
    <property type="entry name" value="CarboxypepD_reg"/>
    <property type="match status" value="1"/>
</dbReference>
<name>A0A927IGA7_9BACT</name>
<dbReference type="InterPro" id="IPR001599">
    <property type="entry name" value="Macroglobln_a2"/>
</dbReference>
<reference evidence="4" key="1">
    <citation type="submission" date="2020-09" db="EMBL/GenBank/DDBJ databases">
        <title>Pelagicoccus enzymogenes sp. nov. with an EPS production, isolated from marine sediment.</title>
        <authorList>
            <person name="Feng X."/>
        </authorList>
    </citation>
    <scope>NUCLEOTIDE SEQUENCE</scope>
    <source>
        <strain evidence="4">NFK12</strain>
    </source>
</reference>
<dbReference type="PANTHER" id="PTHR40094">
    <property type="entry name" value="ALPHA-2-MACROGLOBULIN HOMOLOG"/>
    <property type="match status" value="1"/>
</dbReference>
<accession>A0A927IGA7</accession>
<dbReference type="SUPFAM" id="SSF49464">
    <property type="entry name" value="Carboxypeptidase regulatory domain-like"/>
    <property type="match status" value="1"/>
</dbReference>
<dbReference type="InterPro" id="IPR008969">
    <property type="entry name" value="CarboxyPept-like_regulatory"/>
</dbReference>
<dbReference type="EMBL" id="JACYFG010000006">
    <property type="protein sequence ID" value="MBD5778966.1"/>
    <property type="molecule type" value="Genomic_DNA"/>
</dbReference>
<dbReference type="RefSeq" id="WP_191616091.1">
    <property type="nucleotide sequence ID" value="NZ_JACYFG010000006.1"/>
</dbReference>